<keyword evidence="3" id="KW-1185">Reference proteome</keyword>
<evidence type="ECO:0000313" key="3">
    <source>
        <dbReference type="Proteomes" id="UP000198287"/>
    </source>
</evidence>
<feature type="transmembrane region" description="Helical" evidence="1">
    <location>
        <begin position="99"/>
        <end position="122"/>
    </location>
</feature>
<gene>
    <name evidence="2" type="ORF">Fcan01_19816</name>
</gene>
<reference evidence="2 3" key="1">
    <citation type="submission" date="2015-12" db="EMBL/GenBank/DDBJ databases">
        <title>The genome of Folsomia candida.</title>
        <authorList>
            <person name="Faddeeva A."/>
            <person name="Derks M.F."/>
            <person name="Anvar Y."/>
            <person name="Smit S."/>
            <person name="Van Straalen N."/>
            <person name="Roelofs D."/>
        </authorList>
    </citation>
    <scope>NUCLEOTIDE SEQUENCE [LARGE SCALE GENOMIC DNA]</scope>
    <source>
        <strain evidence="2 3">VU population</strain>
        <tissue evidence="2">Whole body</tissue>
    </source>
</reference>
<organism evidence="2 3">
    <name type="scientific">Folsomia candida</name>
    <name type="common">Springtail</name>
    <dbReference type="NCBI Taxonomy" id="158441"/>
    <lineage>
        <taxon>Eukaryota</taxon>
        <taxon>Metazoa</taxon>
        <taxon>Ecdysozoa</taxon>
        <taxon>Arthropoda</taxon>
        <taxon>Hexapoda</taxon>
        <taxon>Collembola</taxon>
        <taxon>Entomobryomorpha</taxon>
        <taxon>Isotomoidea</taxon>
        <taxon>Isotomidae</taxon>
        <taxon>Proisotominae</taxon>
        <taxon>Folsomia</taxon>
    </lineage>
</organism>
<feature type="non-terminal residue" evidence="2">
    <location>
        <position position="1"/>
    </location>
</feature>
<dbReference type="EMBL" id="LNIX01000018">
    <property type="protein sequence ID" value="OXA45266.1"/>
    <property type="molecule type" value="Genomic_DNA"/>
</dbReference>
<protein>
    <submittedName>
        <fullName evidence="2">Uncharacterized protein</fullName>
    </submittedName>
</protein>
<keyword evidence="1" id="KW-0472">Membrane</keyword>
<name>A0A226DM21_FOLCA</name>
<accession>A0A226DM21</accession>
<sequence>LPRHFNPLKSLRSYFSHIFLNFVIPSHTPFQAHQRFTLLSSALYSQCITWNTKTWLPLCTPFKKLVPFFTMSVTLVMWTSLMFYNLAKLILWNRRSTDVCVTVGILLVLYCCMNTVSITMILTNIYKTDEICVLYINSEILRNKVDTGSVLLLHPDPDDGNGDQLGGRVGGRAALHFPNNGIFKRELEGISEAVEIGSVKKKSDLDEGG</sequence>
<keyword evidence="1" id="KW-1133">Transmembrane helix</keyword>
<dbReference type="AlphaFoldDB" id="A0A226DM21"/>
<evidence type="ECO:0000256" key="1">
    <source>
        <dbReference type="SAM" id="Phobius"/>
    </source>
</evidence>
<feature type="transmembrane region" description="Helical" evidence="1">
    <location>
        <begin position="65"/>
        <end position="87"/>
    </location>
</feature>
<dbReference type="Proteomes" id="UP000198287">
    <property type="component" value="Unassembled WGS sequence"/>
</dbReference>
<comment type="caution">
    <text evidence="2">The sequence shown here is derived from an EMBL/GenBank/DDBJ whole genome shotgun (WGS) entry which is preliminary data.</text>
</comment>
<keyword evidence="1" id="KW-0812">Transmembrane</keyword>
<evidence type="ECO:0000313" key="2">
    <source>
        <dbReference type="EMBL" id="OXA45266.1"/>
    </source>
</evidence>
<proteinExistence type="predicted"/>